<dbReference type="RefSeq" id="WP_231925200.1">
    <property type="nucleotide sequence ID" value="NZ_LT607410.1"/>
</dbReference>
<feature type="region of interest" description="Disordered" evidence="1">
    <location>
        <begin position="198"/>
        <end position="222"/>
    </location>
</feature>
<accession>A0A1C5AHT8</accession>
<dbReference type="InterPro" id="IPR012551">
    <property type="entry name" value="DUF1707_SHOCT-like"/>
</dbReference>
<dbReference type="Proteomes" id="UP000198228">
    <property type="component" value="Chromosome I"/>
</dbReference>
<evidence type="ECO:0000256" key="1">
    <source>
        <dbReference type="SAM" id="MobiDB-lite"/>
    </source>
</evidence>
<dbReference type="AlphaFoldDB" id="A0A1C5AHT8"/>
<evidence type="ECO:0000313" key="4">
    <source>
        <dbReference type="Proteomes" id="UP000198228"/>
    </source>
</evidence>
<dbReference type="PANTHER" id="PTHR40763:SF4">
    <property type="entry name" value="DUF1707 DOMAIN-CONTAINING PROTEIN"/>
    <property type="match status" value="1"/>
</dbReference>
<dbReference type="Pfam" id="PF08044">
    <property type="entry name" value="DUF1707"/>
    <property type="match status" value="1"/>
</dbReference>
<evidence type="ECO:0000259" key="2">
    <source>
        <dbReference type="Pfam" id="PF08044"/>
    </source>
</evidence>
<sequence>MSELIPEPVHPGQIRTSDADRERVAAVLREAAAEGRLDLGELDDRLGRVYAARTYAELEPLTHDLPAVGSSLFPHPPPAYVAGAPVSRSGFALAGKFERSGPWSVGPEFTCLAFWGGGLVDLRDAIFTVGAVRINAYALMGGLEIWVPEQATVHVTGIGVMGGFDHRATGPGAPGAPTVTVGGFALWGGVAIKRKPSERELRMRKQEKKRRKLENWSPDSDD</sequence>
<dbReference type="EMBL" id="LT607410">
    <property type="protein sequence ID" value="SCF44798.1"/>
    <property type="molecule type" value="Genomic_DNA"/>
</dbReference>
<reference evidence="3 4" key="1">
    <citation type="submission" date="2016-06" db="EMBL/GenBank/DDBJ databases">
        <authorList>
            <person name="Kjaerup R.B."/>
            <person name="Dalgaard T.S."/>
            <person name="Juul-Madsen H.R."/>
        </authorList>
    </citation>
    <scope>NUCLEOTIDE SEQUENCE [LARGE SCALE GENOMIC DNA]</scope>
    <source>
        <strain evidence="3 4">DSM 43821</strain>
    </source>
</reference>
<dbReference type="PANTHER" id="PTHR40763">
    <property type="entry name" value="MEMBRANE PROTEIN-RELATED"/>
    <property type="match status" value="1"/>
</dbReference>
<name>A0A1C5AHT8_9ACTN</name>
<gene>
    <name evidence="3" type="ORF">GA0074696_6061</name>
</gene>
<protein>
    <recommendedName>
        <fullName evidence="2">DUF1707 domain-containing protein</fullName>
    </recommendedName>
</protein>
<feature type="domain" description="DUF1707" evidence="2">
    <location>
        <begin position="14"/>
        <end position="66"/>
    </location>
</feature>
<proteinExistence type="predicted"/>
<organism evidence="3 4">
    <name type="scientific">Micromonospora purpureochromogenes</name>
    <dbReference type="NCBI Taxonomy" id="47872"/>
    <lineage>
        <taxon>Bacteria</taxon>
        <taxon>Bacillati</taxon>
        <taxon>Actinomycetota</taxon>
        <taxon>Actinomycetes</taxon>
        <taxon>Micromonosporales</taxon>
        <taxon>Micromonosporaceae</taxon>
        <taxon>Micromonospora</taxon>
    </lineage>
</organism>
<evidence type="ECO:0000313" key="3">
    <source>
        <dbReference type="EMBL" id="SCF44798.1"/>
    </source>
</evidence>